<feature type="domain" description="Reverse transcriptase" evidence="14">
    <location>
        <begin position="1169"/>
        <end position="1447"/>
    </location>
</feature>
<dbReference type="InterPro" id="IPR001842">
    <property type="entry name" value="Peptidase_M36"/>
</dbReference>
<comment type="similarity">
    <text evidence="3">Belongs to the peptidase M36 family.</text>
</comment>
<proteinExistence type="inferred from homology"/>
<dbReference type="SUPFAM" id="SSF55486">
    <property type="entry name" value="Metalloproteases ('zincins'), catalytic domain"/>
    <property type="match status" value="1"/>
</dbReference>
<dbReference type="InterPro" id="IPR027268">
    <property type="entry name" value="Peptidase_M4/M1_CTD_sf"/>
</dbReference>
<keyword evidence="8" id="KW-0378">Hydrolase</keyword>
<evidence type="ECO:0000256" key="4">
    <source>
        <dbReference type="ARBA" id="ARBA00022525"/>
    </source>
</evidence>
<evidence type="ECO:0000256" key="11">
    <source>
        <dbReference type="ARBA" id="ARBA00023145"/>
    </source>
</evidence>
<dbReference type="Gene3D" id="3.60.10.10">
    <property type="entry name" value="Endonuclease/exonuclease/phosphatase"/>
    <property type="match status" value="1"/>
</dbReference>
<evidence type="ECO:0000256" key="13">
    <source>
        <dbReference type="SAM" id="SignalP"/>
    </source>
</evidence>
<evidence type="ECO:0000256" key="7">
    <source>
        <dbReference type="ARBA" id="ARBA00022729"/>
    </source>
</evidence>
<dbReference type="SUPFAM" id="SSF56219">
    <property type="entry name" value="DNase I-like"/>
    <property type="match status" value="1"/>
</dbReference>
<evidence type="ECO:0000256" key="8">
    <source>
        <dbReference type="ARBA" id="ARBA00022801"/>
    </source>
</evidence>
<evidence type="ECO:0000256" key="10">
    <source>
        <dbReference type="ARBA" id="ARBA00023049"/>
    </source>
</evidence>
<evidence type="ECO:0000256" key="6">
    <source>
        <dbReference type="ARBA" id="ARBA00022723"/>
    </source>
</evidence>
<dbReference type="InterPro" id="IPR043502">
    <property type="entry name" value="DNA/RNA_pol_sf"/>
</dbReference>
<dbReference type="PRINTS" id="PR00999">
    <property type="entry name" value="FUNGALYSIN"/>
</dbReference>
<dbReference type="PANTHER" id="PTHR33478">
    <property type="entry name" value="EXTRACELLULAR METALLOPROTEINASE MEP"/>
    <property type="match status" value="1"/>
</dbReference>
<dbReference type="EMBL" id="JAFCIX010000391">
    <property type="protein sequence ID" value="KAH6592030.1"/>
    <property type="molecule type" value="Genomic_DNA"/>
</dbReference>
<comment type="subcellular location">
    <subcellularLocation>
        <location evidence="2">Secreted</location>
    </subcellularLocation>
</comment>
<dbReference type="InterPro" id="IPR036691">
    <property type="entry name" value="Endo/exonu/phosph_ase_sf"/>
</dbReference>
<dbReference type="Proteomes" id="UP001648503">
    <property type="component" value="Unassembled WGS sequence"/>
</dbReference>
<reference evidence="15 16" key="1">
    <citation type="submission" date="2021-02" db="EMBL/GenBank/DDBJ databases">
        <title>Variation within the Batrachochytrium salamandrivorans European outbreak.</title>
        <authorList>
            <person name="Kelly M."/>
            <person name="Pasmans F."/>
            <person name="Shea T.P."/>
            <person name="Munoz J.F."/>
            <person name="Carranza S."/>
            <person name="Cuomo C.A."/>
            <person name="Martel A."/>
        </authorList>
    </citation>
    <scope>NUCLEOTIDE SEQUENCE [LARGE SCALE GENOMIC DNA]</scope>
    <source>
        <strain evidence="15 16">AMFP18/2</strain>
    </source>
</reference>
<dbReference type="Gene3D" id="1.10.390.10">
    <property type="entry name" value="Neutral Protease Domain 2"/>
    <property type="match status" value="1"/>
</dbReference>
<evidence type="ECO:0000256" key="1">
    <source>
        <dbReference type="ARBA" id="ARBA00001947"/>
    </source>
</evidence>
<dbReference type="InterPro" id="IPR050371">
    <property type="entry name" value="Fungal_virulence_M36"/>
</dbReference>
<dbReference type="SUPFAM" id="SSF56672">
    <property type="entry name" value="DNA/RNA polymerases"/>
    <property type="match status" value="1"/>
</dbReference>
<evidence type="ECO:0000256" key="9">
    <source>
        <dbReference type="ARBA" id="ARBA00022833"/>
    </source>
</evidence>
<evidence type="ECO:0000256" key="5">
    <source>
        <dbReference type="ARBA" id="ARBA00022670"/>
    </source>
</evidence>
<dbReference type="PROSITE" id="PS50878">
    <property type="entry name" value="RT_POL"/>
    <property type="match status" value="1"/>
</dbReference>
<dbReference type="CDD" id="cd01650">
    <property type="entry name" value="RT_nLTR_like"/>
    <property type="match status" value="1"/>
</dbReference>
<evidence type="ECO:0000256" key="12">
    <source>
        <dbReference type="SAM" id="MobiDB-lite"/>
    </source>
</evidence>
<protein>
    <recommendedName>
        <fullName evidence="14">Reverse transcriptase domain-containing protein</fullName>
    </recommendedName>
</protein>
<feature type="signal peptide" evidence="13">
    <location>
        <begin position="1"/>
        <end position="19"/>
    </location>
</feature>
<comment type="cofactor">
    <cofactor evidence="1">
        <name>Zn(2+)</name>
        <dbReference type="ChEBI" id="CHEBI:29105"/>
    </cofactor>
</comment>
<keyword evidence="11" id="KW-0865">Zymogen</keyword>
<evidence type="ECO:0000256" key="2">
    <source>
        <dbReference type="ARBA" id="ARBA00004613"/>
    </source>
</evidence>
<gene>
    <name evidence="15" type="ORF">BASA50_008313</name>
</gene>
<keyword evidence="9" id="KW-0862">Zinc</keyword>
<dbReference type="InterPro" id="IPR000477">
    <property type="entry name" value="RT_dom"/>
</dbReference>
<dbReference type="PANTHER" id="PTHR33478:SF1">
    <property type="entry name" value="EXTRACELLULAR METALLOPROTEINASE MEP"/>
    <property type="match status" value="1"/>
</dbReference>
<organism evidence="15 16">
    <name type="scientific">Batrachochytrium salamandrivorans</name>
    <dbReference type="NCBI Taxonomy" id="1357716"/>
    <lineage>
        <taxon>Eukaryota</taxon>
        <taxon>Fungi</taxon>
        <taxon>Fungi incertae sedis</taxon>
        <taxon>Chytridiomycota</taxon>
        <taxon>Chytridiomycota incertae sedis</taxon>
        <taxon>Chytridiomycetes</taxon>
        <taxon>Rhizophydiales</taxon>
        <taxon>Rhizophydiales incertae sedis</taxon>
        <taxon>Batrachochytrium</taxon>
    </lineage>
</organism>
<accession>A0ABQ8F7M8</accession>
<feature type="region of interest" description="Disordered" evidence="12">
    <location>
        <begin position="629"/>
        <end position="649"/>
    </location>
</feature>
<keyword evidence="10" id="KW-0482">Metalloprotease</keyword>
<comment type="caution">
    <text evidence="15">The sequence shown here is derived from an EMBL/GenBank/DDBJ whole genome shotgun (WGS) entry which is preliminary data.</text>
</comment>
<keyword evidence="16" id="KW-1185">Reference proteome</keyword>
<sequence>MFGPALTLVLALVSSAVVAAPAVNNVHKNAVASLSPSSTSLPFHFPASVYENTPYSGAASSSLSKEDEVKTATDYISKKLNLGANDFKVFNSFTDAAGITHVYGAHMVNGARIANHQASAHVKNGEVTSFSSSFGTAQHFAKSDLAVSAPKATVDFAKASATASAQLGIPVYSEFKHILEYVEQPDGKIVYAYKFQLRDNPATKWVQVWCDATTGKVIQAVDFANKASYKVIPVPSRDVTEGFSTVSNPEFKGSSPNGWTAGKATGGNNVVTSNLSGKTTRAIRNGVFDTKFNGDDEPSTDDNVAASAVNLFYVSNLMHDITYQYGFTEKAGNFQKDNFGKGGRGNDAVTINVLNTSKVNNANFLAPGDGQSGIMNMFRFTYTTPGRSGGLDNGIPIHEYGHGVSNRLTGGSATSGCLRTDEAGGMGEGWSDILALIVLAKESDTATTSIPMGTYVVNIPGGIRSHPYTTDMEVNPLTYGDLQTRDEVHDVGEVWASLLWEVYWSLVTKHGFSSNLHDASQSEGNIVAMQNIIGGMMLQPCNPTFLSARDAVIAADASYYNGDNRCEILKAFAKRGLGSEATSNYTNDFSVPTTKHGARFRITVPEDRQRNIIQRLERQSKQTHWRIRQNYRHRRPDQTRPTAPPPPLSRQILAVNVANISNKRPAIRHIVRNTRLWAISETCITSSKFRFTVPGFDVIQHPATGPGRRGIALGIPSCFGGHEHGSAVGTMILAKVPNFTPECLWIVGSVYVGHSGATTNYSRREAFASIRQALDRVVPFDNNHPVLIFGDWNTDPQRLQRIVHSWGHGLTVMQFSGSQITRLSTVHGRRHSSIDHFVCNAPARALLTSPRVDRQTAVADHFVIRTSIRAEAQGQPPVPRAPTISRHHCLEATDRIATSNYWDILADGAADNTDTDIHQLTSQFLESANAVADNLSLRLSPPATRSNRRLLSGATKRAILASNTARQAFIAAATHTNPDPVQCNTLRDEWSRLKAAATQLERVDGRKQWVKHADNLDRAVSDGRTDLVFSAARAMSGNSFRSAAVTPLYNSDGIVQYDPTSILRVMQCHYGSLAADTTGHSLDLQYWHDRQPIQASPNTPTIRNSDILDQDFSWNQIAAALLQMSPRKAPGDDGISTAFYQAALYMPANTQEGVPPAPFARALLRVCGQVFASATIPRAWLCASIVSIDKKDGDPLNPGDKRGIALINVGLKLVCKVLQMRIERFVETNNLLSYEQAGFRKREECVGQVVSLVDIIQRRQNAGLNTHVLFIDIRKAFDTVPVGALLWKLQNMGFPRRTLAFLKALYTSSSARARAGSLLSDPFPVQRGVRQGCPLSGLLFNLFINDILDGVAPITVPGLSRDTNPIRGLMYADDVAVFADSEQSLLAASTAVEQWANRWEMQFGVAKCGIISFTGHLAPRLDNPLDIRLHGQLVSRVESYKYLGILIDSKLDHSAWLKQKRSALEHTISALHPVLANHQLTVNYRSRIFSAVVMSKAYYGLELVGGNKSHLAPLQTTINKGIRLFTGARLSTAIGPLLVETGIGSLLTRSLVSRVRLLERSVTKKTPINAICSGTDNDVFTLNVQGQLVRSQRWFWSRRTKQLYRNRYWLTPQVRPKTVKQRHSFALMETLRTCGDSASLQKYVTRQLLDTSGFFKDPSFDQSRAHGTRYLMLARMDALWTARKAIQIGILVDTHPFSVDHCILCDQQLLSTSIAHLVVECEQVTGHRIQSGLVPAIQKSRLRLLGRSTRSGCGECIYLAPRWSLKWRSRSGPALVGRDCGA</sequence>
<keyword evidence="6" id="KW-0479">Metal-binding</keyword>
<evidence type="ECO:0000256" key="3">
    <source>
        <dbReference type="ARBA" id="ARBA00006006"/>
    </source>
</evidence>
<name>A0ABQ8F7M8_9FUNG</name>
<dbReference type="Pfam" id="PF02128">
    <property type="entry name" value="Peptidase_M36"/>
    <property type="match status" value="1"/>
</dbReference>
<dbReference type="Pfam" id="PF00078">
    <property type="entry name" value="RVT_1"/>
    <property type="match status" value="1"/>
</dbReference>
<dbReference type="Pfam" id="PF07504">
    <property type="entry name" value="FTP"/>
    <property type="match status" value="1"/>
</dbReference>
<keyword evidence="7 13" id="KW-0732">Signal</keyword>
<dbReference type="InterPro" id="IPR011096">
    <property type="entry name" value="FTP_domain"/>
</dbReference>
<keyword evidence="4" id="KW-0964">Secreted</keyword>
<keyword evidence="5" id="KW-0645">Protease</keyword>
<evidence type="ECO:0000313" key="15">
    <source>
        <dbReference type="EMBL" id="KAH6592030.1"/>
    </source>
</evidence>
<feature type="chain" id="PRO_5045555615" description="Reverse transcriptase domain-containing protein" evidence="13">
    <location>
        <begin position="20"/>
        <end position="1782"/>
    </location>
</feature>
<evidence type="ECO:0000313" key="16">
    <source>
        <dbReference type="Proteomes" id="UP001648503"/>
    </source>
</evidence>
<dbReference type="CDD" id="cd09596">
    <property type="entry name" value="M36"/>
    <property type="match status" value="1"/>
</dbReference>
<evidence type="ECO:0000259" key="14">
    <source>
        <dbReference type="PROSITE" id="PS50878"/>
    </source>
</evidence>
<dbReference type="Gene3D" id="3.10.170.10">
    <property type="match status" value="1"/>
</dbReference>